<protein>
    <recommendedName>
        <fullName evidence="1">Antitoxin SocA-like Panacea domain-containing protein</fullName>
    </recommendedName>
</protein>
<evidence type="ECO:0000313" key="2">
    <source>
        <dbReference type="EMBL" id="ORO82709.1"/>
    </source>
</evidence>
<gene>
    <name evidence="2" type="ORF">B7705_04820</name>
</gene>
<dbReference type="AlphaFoldDB" id="A0A1X1J9C8"/>
<accession>A0A1X1J9C8</accession>
<sequence length="247" mass="28824">MFQHFIIVASSYTEGKRVGFHMTAPEGKLDNDEIRSILDRLKEIKRDDVGIHSFTSDDSTWESVLKFDSFFEDVMICEDFEEFEEIVKSDLKLSAIDIAKFFLAIQATSHLKLQKLIYLAYKKYLLKYEERLFPEKIVAYDYGPVVQEVYQKFKKYGADTIETDSAPKYILKDIHLSQALGRMLLVKEFEKVVPILLETFEEYGDLTASELVGLTHSKNGPWHSVYKRYQNCEITDEIIISHAKYER</sequence>
<dbReference type="Proteomes" id="UP000193064">
    <property type="component" value="Unassembled WGS sequence"/>
</dbReference>
<proteinExistence type="predicted"/>
<feature type="domain" description="Antitoxin SocA-like Panacea" evidence="1">
    <location>
        <begin position="113"/>
        <end position="223"/>
    </location>
</feature>
<organism evidence="2 3">
    <name type="scientific">Streptococcus oralis subsp. dentisani</name>
    <dbReference type="NCBI Taxonomy" id="1458253"/>
    <lineage>
        <taxon>Bacteria</taxon>
        <taxon>Bacillati</taxon>
        <taxon>Bacillota</taxon>
        <taxon>Bacilli</taxon>
        <taxon>Lactobacillales</taxon>
        <taxon>Streptococcaceae</taxon>
        <taxon>Streptococcus</taxon>
    </lineage>
</organism>
<evidence type="ECO:0000259" key="1">
    <source>
        <dbReference type="Pfam" id="PF13274"/>
    </source>
</evidence>
<dbReference type="RefSeq" id="WP_084948228.1">
    <property type="nucleotide sequence ID" value="NZ_NCVA01000040.1"/>
</dbReference>
<evidence type="ECO:0000313" key="3">
    <source>
        <dbReference type="Proteomes" id="UP000193064"/>
    </source>
</evidence>
<comment type="caution">
    <text evidence="2">The sequence shown here is derived from an EMBL/GenBank/DDBJ whole genome shotgun (WGS) entry which is preliminary data.</text>
</comment>
<reference evidence="2 3" key="1">
    <citation type="journal article" date="2016" name="Eur. J. Clin. Microbiol. Infect. Dis.">
        <title>Whole genome sequencing as a tool for phylogenetic analysis of clinical strains of Mitis group streptococci.</title>
        <authorList>
            <person name="Rasmussen L.H."/>
            <person name="Dargis R."/>
            <person name="Hojholt K."/>
            <person name="Christensen J.J."/>
            <person name="Skovgaard O."/>
            <person name="Justesen U.S."/>
            <person name="Rosenvinge F.S."/>
            <person name="Moser C."/>
            <person name="Lukjancenko O."/>
            <person name="Rasmussen S."/>
            <person name="Nielsen X.C."/>
        </authorList>
    </citation>
    <scope>NUCLEOTIDE SEQUENCE [LARGE SCALE GENOMIC DNA]</scope>
    <source>
        <strain evidence="2 3">RH_13585_10</strain>
    </source>
</reference>
<name>A0A1X1J9C8_STROR</name>
<dbReference type="InterPro" id="IPR025272">
    <property type="entry name" value="SocA_Panacea"/>
</dbReference>
<dbReference type="EMBL" id="NCVA01000040">
    <property type="protein sequence ID" value="ORO82709.1"/>
    <property type="molecule type" value="Genomic_DNA"/>
</dbReference>
<dbReference type="Pfam" id="PF13274">
    <property type="entry name" value="SocA_Panacea"/>
    <property type="match status" value="1"/>
</dbReference>